<gene>
    <name evidence="1" type="primary">LOC125550923</name>
</gene>
<protein>
    <submittedName>
        <fullName evidence="1">Uncharacterized protein</fullName>
    </submittedName>
</protein>
<dbReference type="EnsemblPlants" id="TuG1812G0400001109.01.T06">
    <property type="protein sequence ID" value="TuG1812G0400001109.01.T06"/>
    <property type="gene ID" value="TuG1812G0400001109.01"/>
</dbReference>
<accession>A0A8R7Q3N4</accession>
<dbReference type="Gramene" id="TuG1812G0400001109.01.T06">
    <property type="protein sequence ID" value="TuG1812G0400001109.01.T06"/>
    <property type="gene ID" value="TuG1812G0400001109.01"/>
</dbReference>
<keyword evidence="2" id="KW-1185">Reference proteome</keyword>
<evidence type="ECO:0000313" key="2">
    <source>
        <dbReference type="Proteomes" id="UP000015106"/>
    </source>
</evidence>
<reference evidence="2" key="1">
    <citation type="journal article" date="2013" name="Nature">
        <title>Draft genome of the wheat A-genome progenitor Triticum urartu.</title>
        <authorList>
            <person name="Ling H.Q."/>
            <person name="Zhao S."/>
            <person name="Liu D."/>
            <person name="Wang J."/>
            <person name="Sun H."/>
            <person name="Zhang C."/>
            <person name="Fan H."/>
            <person name="Li D."/>
            <person name="Dong L."/>
            <person name="Tao Y."/>
            <person name="Gao C."/>
            <person name="Wu H."/>
            <person name="Li Y."/>
            <person name="Cui Y."/>
            <person name="Guo X."/>
            <person name="Zheng S."/>
            <person name="Wang B."/>
            <person name="Yu K."/>
            <person name="Liang Q."/>
            <person name="Yang W."/>
            <person name="Lou X."/>
            <person name="Chen J."/>
            <person name="Feng M."/>
            <person name="Jian J."/>
            <person name="Zhang X."/>
            <person name="Luo G."/>
            <person name="Jiang Y."/>
            <person name="Liu J."/>
            <person name="Wang Z."/>
            <person name="Sha Y."/>
            <person name="Zhang B."/>
            <person name="Wu H."/>
            <person name="Tang D."/>
            <person name="Shen Q."/>
            <person name="Xue P."/>
            <person name="Zou S."/>
            <person name="Wang X."/>
            <person name="Liu X."/>
            <person name="Wang F."/>
            <person name="Yang Y."/>
            <person name="An X."/>
            <person name="Dong Z."/>
            <person name="Zhang K."/>
            <person name="Zhang X."/>
            <person name="Luo M.C."/>
            <person name="Dvorak J."/>
            <person name="Tong Y."/>
            <person name="Wang J."/>
            <person name="Yang H."/>
            <person name="Li Z."/>
            <person name="Wang D."/>
            <person name="Zhang A."/>
            <person name="Wang J."/>
        </authorList>
    </citation>
    <scope>NUCLEOTIDE SEQUENCE</scope>
    <source>
        <strain evidence="2">cv. G1812</strain>
    </source>
</reference>
<organism evidence="1 2">
    <name type="scientific">Triticum urartu</name>
    <name type="common">Red wild einkorn</name>
    <name type="synonym">Crithodium urartu</name>
    <dbReference type="NCBI Taxonomy" id="4572"/>
    <lineage>
        <taxon>Eukaryota</taxon>
        <taxon>Viridiplantae</taxon>
        <taxon>Streptophyta</taxon>
        <taxon>Embryophyta</taxon>
        <taxon>Tracheophyta</taxon>
        <taxon>Spermatophyta</taxon>
        <taxon>Magnoliopsida</taxon>
        <taxon>Liliopsida</taxon>
        <taxon>Poales</taxon>
        <taxon>Poaceae</taxon>
        <taxon>BOP clade</taxon>
        <taxon>Pooideae</taxon>
        <taxon>Triticodae</taxon>
        <taxon>Triticeae</taxon>
        <taxon>Triticinae</taxon>
        <taxon>Triticum</taxon>
    </lineage>
</organism>
<evidence type="ECO:0000313" key="1">
    <source>
        <dbReference type="EnsemblPlants" id="TuG1812G0400001109.01.T06"/>
    </source>
</evidence>
<reference evidence="1" key="3">
    <citation type="submission" date="2022-06" db="UniProtKB">
        <authorList>
            <consortium name="EnsemblPlants"/>
        </authorList>
    </citation>
    <scope>IDENTIFICATION</scope>
</reference>
<proteinExistence type="predicted"/>
<dbReference type="Proteomes" id="UP000015106">
    <property type="component" value="Chromosome 4"/>
</dbReference>
<name>A0A8R7Q3N4_TRIUA</name>
<dbReference type="AlphaFoldDB" id="A0A8R7Q3N4"/>
<reference evidence="1" key="2">
    <citation type="submission" date="2018-03" db="EMBL/GenBank/DDBJ databases">
        <title>The Triticum urartu genome reveals the dynamic nature of wheat genome evolution.</title>
        <authorList>
            <person name="Ling H."/>
            <person name="Ma B."/>
            <person name="Shi X."/>
            <person name="Liu H."/>
            <person name="Dong L."/>
            <person name="Sun H."/>
            <person name="Cao Y."/>
            <person name="Gao Q."/>
            <person name="Zheng S."/>
            <person name="Li Y."/>
            <person name="Yu Y."/>
            <person name="Du H."/>
            <person name="Qi M."/>
            <person name="Li Y."/>
            <person name="Yu H."/>
            <person name="Cui Y."/>
            <person name="Wang N."/>
            <person name="Chen C."/>
            <person name="Wu H."/>
            <person name="Zhao Y."/>
            <person name="Zhang J."/>
            <person name="Li Y."/>
            <person name="Zhou W."/>
            <person name="Zhang B."/>
            <person name="Hu W."/>
            <person name="Eijk M."/>
            <person name="Tang J."/>
            <person name="Witsenboer H."/>
            <person name="Zhao S."/>
            <person name="Li Z."/>
            <person name="Zhang A."/>
            <person name="Wang D."/>
            <person name="Liang C."/>
        </authorList>
    </citation>
    <scope>NUCLEOTIDE SEQUENCE [LARGE SCALE GENOMIC DNA]</scope>
    <source>
        <strain evidence="1">cv. G1812</strain>
    </source>
</reference>
<sequence>MMTRSMSLKLEQGIWAWIPLSITSLSFSQTLRSLLSSPQIAARTLLSSLQIASRTLLSSPQIAARTLGRGSPALNEVIAINYFPHVDQRSARGRTKPIRLAYKLSLQPNIDHLKSRRLCSLSASSLVKFFCFQLKQWHTICSMRLTMGRIPGK</sequence>